<proteinExistence type="predicted"/>
<name>W2ZHN2_PHYNI</name>
<comment type="caution">
    <text evidence="2">The sequence shown here is derived from an EMBL/GenBank/DDBJ whole genome shotgun (WGS) entry which is preliminary data.</text>
</comment>
<organism evidence="2 3">
    <name type="scientific">Phytophthora nicotianae P10297</name>
    <dbReference type="NCBI Taxonomy" id="1317064"/>
    <lineage>
        <taxon>Eukaryota</taxon>
        <taxon>Sar</taxon>
        <taxon>Stramenopiles</taxon>
        <taxon>Oomycota</taxon>
        <taxon>Peronosporomycetes</taxon>
        <taxon>Peronosporales</taxon>
        <taxon>Peronosporaceae</taxon>
        <taxon>Phytophthora</taxon>
    </lineage>
</organism>
<sequence length="64" mass="7303">MHNVEPAKPHEDESDTEERGRFNAEAVAKAFAIDAKKIDDVVSKMEIEMVNLKYKPLKYLGLQN</sequence>
<feature type="region of interest" description="Disordered" evidence="1">
    <location>
        <begin position="1"/>
        <end position="21"/>
    </location>
</feature>
<evidence type="ECO:0000313" key="3">
    <source>
        <dbReference type="Proteomes" id="UP000018948"/>
    </source>
</evidence>
<dbReference type="AlphaFoldDB" id="W2ZHN2"/>
<reference evidence="2 3" key="1">
    <citation type="submission" date="2013-11" db="EMBL/GenBank/DDBJ databases">
        <title>The Genome Sequence of Phytophthora parasitica P10297.</title>
        <authorList>
            <consortium name="The Broad Institute Genomics Platform"/>
            <person name="Russ C."/>
            <person name="Tyler B."/>
            <person name="Panabieres F."/>
            <person name="Shan W."/>
            <person name="Tripathy S."/>
            <person name="Grunwald N."/>
            <person name="Machado M."/>
            <person name="Johnson C.S."/>
            <person name="Walker B."/>
            <person name="Young S.K."/>
            <person name="Zeng Q."/>
            <person name="Gargeya S."/>
            <person name="Fitzgerald M."/>
            <person name="Haas B."/>
            <person name="Abouelleil A."/>
            <person name="Allen A.W."/>
            <person name="Alvarado L."/>
            <person name="Arachchi H.M."/>
            <person name="Berlin A.M."/>
            <person name="Chapman S.B."/>
            <person name="Gainer-Dewar J."/>
            <person name="Goldberg J."/>
            <person name="Griggs A."/>
            <person name="Gujja S."/>
            <person name="Hansen M."/>
            <person name="Howarth C."/>
            <person name="Imamovic A."/>
            <person name="Ireland A."/>
            <person name="Larimer J."/>
            <person name="McCowan C."/>
            <person name="Murphy C."/>
            <person name="Pearson M."/>
            <person name="Poon T.W."/>
            <person name="Priest M."/>
            <person name="Roberts A."/>
            <person name="Saif S."/>
            <person name="Shea T."/>
            <person name="Sisk P."/>
            <person name="Sykes S."/>
            <person name="Wortman J."/>
            <person name="Nusbaum C."/>
            <person name="Birren B."/>
        </authorList>
    </citation>
    <scope>NUCLEOTIDE SEQUENCE [LARGE SCALE GENOMIC DNA]</scope>
    <source>
        <strain evidence="2 3">P10297</strain>
    </source>
</reference>
<dbReference type="EMBL" id="ANIY01001502">
    <property type="protein sequence ID" value="ETP46496.1"/>
    <property type="molecule type" value="Genomic_DNA"/>
</dbReference>
<dbReference type="Proteomes" id="UP000018948">
    <property type="component" value="Unassembled WGS sequence"/>
</dbReference>
<evidence type="ECO:0000256" key="1">
    <source>
        <dbReference type="SAM" id="MobiDB-lite"/>
    </source>
</evidence>
<protein>
    <submittedName>
        <fullName evidence="2">Uncharacterized protein</fullName>
    </submittedName>
</protein>
<accession>W2ZHN2</accession>
<evidence type="ECO:0000313" key="2">
    <source>
        <dbReference type="EMBL" id="ETP46496.1"/>
    </source>
</evidence>
<gene>
    <name evidence="2" type="ORF">F442_07254</name>
</gene>